<evidence type="ECO:0000313" key="2">
    <source>
        <dbReference type="Proteomes" id="UP000004837"/>
    </source>
</evidence>
<sequence>MLSLSFGQSSAGGPNGCSIADLPKSVWKAPSLTAGFRYRLLTLRPISAPNFFGE</sequence>
<evidence type="ECO:0000313" key="1">
    <source>
        <dbReference type="EMBL" id="CCG92912.1"/>
    </source>
</evidence>
<protein>
    <submittedName>
        <fullName evidence="1">Uncharacterized protein</fullName>
    </submittedName>
</protein>
<dbReference type="Proteomes" id="UP000004837">
    <property type="component" value="Unassembled WGS sequence"/>
</dbReference>
<organism evidence="1 2">
    <name type="scientific">Methylacidiphilum fumariolicum (strain SolV)</name>
    <dbReference type="NCBI Taxonomy" id="1156937"/>
    <lineage>
        <taxon>Bacteria</taxon>
        <taxon>Pseudomonadati</taxon>
        <taxon>Verrucomicrobiota</taxon>
        <taxon>Methylacidiphilae</taxon>
        <taxon>Methylacidiphilales</taxon>
        <taxon>Methylacidiphilaceae</taxon>
        <taxon>Methylacidiphilum (ex Ratnadevi et al. 2023)</taxon>
    </lineage>
</organism>
<gene>
    <name evidence="1" type="ORF">MFUM_840004</name>
</gene>
<proteinExistence type="predicted"/>
<dbReference type="AlphaFoldDB" id="I0K093"/>
<name>I0K093_METFB</name>
<accession>I0K093</accession>
<comment type="caution">
    <text evidence="1">The sequence shown here is derived from an EMBL/GenBank/DDBJ whole genome shotgun (WGS) entry which is preliminary data.</text>
</comment>
<dbReference type="EMBL" id="CAHT01000093">
    <property type="protein sequence ID" value="CCG92912.1"/>
    <property type="molecule type" value="Genomic_DNA"/>
</dbReference>
<reference evidence="1 2" key="1">
    <citation type="journal article" date="2012" name="J. Bacteriol.">
        <title>Draft Genome Sequence of the Volcano-Inhabiting Thermoacidophilic Methanotroph Methylacidiphilum fumariolicum Strain SolV.</title>
        <authorList>
            <person name="Khadem A.F."/>
            <person name="Wieczorek A.S."/>
            <person name="Pol A."/>
            <person name="Vuilleumier S."/>
            <person name="Harhangi H.R."/>
            <person name="Dunfield P.F."/>
            <person name="Kalyuzhnaya M.G."/>
            <person name="Murrell J.C."/>
            <person name="Francoijs K.-J."/>
            <person name="Stunnenberg H.G."/>
            <person name="Stein L.Y."/>
            <person name="DiSpirito A.A."/>
            <person name="Semrau J.D."/>
            <person name="Lajus A."/>
            <person name="Medigue C."/>
            <person name="Klotz M.G."/>
            <person name="Jetten M.S.M."/>
            <person name="Op den Camp H.J.M."/>
        </authorList>
    </citation>
    <scope>NUCLEOTIDE SEQUENCE [LARGE SCALE GENOMIC DNA]</scope>
    <source>
        <strain evidence="1 2">SolV</strain>
    </source>
</reference>
<dbReference type="InParanoid" id="I0K093"/>